<feature type="compositionally biased region" description="Basic and acidic residues" evidence="1">
    <location>
        <begin position="41"/>
        <end position="62"/>
    </location>
</feature>
<dbReference type="EMBL" id="AGVY01000231">
    <property type="protein sequence ID" value="EHN02261.1"/>
    <property type="molecule type" value="Genomic_DNA"/>
</dbReference>
<keyword evidence="3" id="KW-1185">Reference proteome</keyword>
<dbReference type="GO" id="GO:0030686">
    <property type="term" value="C:90S preribosome"/>
    <property type="evidence" value="ECO:0007669"/>
    <property type="project" value="InterPro"/>
</dbReference>
<dbReference type="Pfam" id="PF10863">
    <property type="entry name" value="NOP19"/>
    <property type="match status" value="1"/>
</dbReference>
<feature type="region of interest" description="Disordered" evidence="1">
    <location>
        <begin position="141"/>
        <end position="194"/>
    </location>
</feature>
<dbReference type="Proteomes" id="UP000009009">
    <property type="component" value="Unassembled WGS sequence"/>
</dbReference>
<dbReference type="GO" id="GO:0042274">
    <property type="term" value="P:ribosomal small subunit biogenesis"/>
    <property type="evidence" value="ECO:0007669"/>
    <property type="project" value="InterPro"/>
</dbReference>
<accession>H0GVE5</accession>
<dbReference type="OrthoDB" id="4068385at2759"/>
<name>H0GVE5_SACCK</name>
<proteinExistence type="predicted"/>
<organism evidence="2 3">
    <name type="scientific">Saccharomyces cerevisiae x Saccharomyces kudriavzevii (strain VIN7)</name>
    <name type="common">Yeast</name>
    <dbReference type="NCBI Taxonomy" id="1095631"/>
    <lineage>
        <taxon>Eukaryota</taxon>
        <taxon>Fungi</taxon>
        <taxon>Dikarya</taxon>
        <taxon>Ascomycota</taxon>
        <taxon>Saccharomycotina</taxon>
        <taxon>Saccharomycetes</taxon>
        <taxon>Saccharomycetales</taxon>
        <taxon>Saccharomycetaceae</taxon>
        <taxon>Saccharomyces</taxon>
    </lineage>
</organism>
<dbReference type="AlphaFoldDB" id="H0GVE5"/>
<dbReference type="PhylomeDB" id="H0GVE5"/>
<protein>
    <submittedName>
        <fullName evidence="2">YGR251W-like protein</fullName>
    </submittedName>
</protein>
<reference evidence="2 3" key="1">
    <citation type="journal article" date="2012" name="FEMS Yeast Res.">
        <title>The genome sequence of the wine yeast VIN7 reveals an allotriploid hybrid genome with Saccharomyces cerevisiae and Saccharomyces kudriavzevii origins.</title>
        <authorList>
            <person name="Borneman A.R."/>
            <person name="Desany B.A."/>
            <person name="Riches D."/>
            <person name="Affourtit J.P."/>
            <person name="Forgan A.H."/>
            <person name="Pretorius I.S."/>
            <person name="Egholm M."/>
            <person name="Chambers P.J."/>
        </authorList>
    </citation>
    <scope>NUCLEOTIDE SEQUENCE [LARGE SCALE GENOMIC DNA]</scope>
    <source>
        <strain evidence="2 3">VIN7</strain>
    </source>
</reference>
<evidence type="ECO:0000256" key="1">
    <source>
        <dbReference type="SAM" id="MobiDB-lite"/>
    </source>
</evidence>
<dbReference type="InterPro" id="IPR022592">
    <property type="entry name" value="Nucleolar_19"/>
</dbReference>
<feature type="compositionally biased region" description="Basic residues" evidence="1">
    <location>
        <begin position="141"/>
        <end position="154"/>
    </location>
</feature>
<evidence type="ECO:0000313" key="2">
    <source>
        <dbReference type="EMBL" id="EHN02261.1"/>
    </source>
</evidence>
<dbReference type="HOGENOM" id="CLU_094334_0_0_1"/>
<gene>
    <name evidence="2" type="ORF">VIN7_7384</name>
</gene>
<feature type="region of interest" description="Disordered" evidence="1">
    <location>
        <begin position="38"/>
        <end position="62"/>
    </location>
</feature>
<comment type="caution">
    <text evidence="2">The sequence shown here is derived from an EMBL/GenBank/DDBJ whole genome shotgun (WGS) entry which is preliminary data.</text>
</comment>
<feature type="compositionally biased region" description="Acidic residues" evidence="1">
    <location>
        <begin position="161"/>
        <end position="170"/>
    </location>
</feature>
<sequence>MSRSKEYQERLNLQAKLQSAFSNNTAAVLGWLKELEETDRSEDRIDPGHSKQSDDHTELEDSKKAFFELPVVQVGSGLHFSTQDDVSTKEDIHTIGEFIESDKKLSSLAKKKKRNDQGPQRNNMYMITKDDTKAMVALKRKMRKGEREGVRRKHEVATYSIDDDDDDEDVERMPQKSTKKTFGLLFDKKKKARK</sequence>
<evidence type="ECO:0000313" key="3">
    <source>
        <dbReference type="Proteomes" id="UP000009009"/>
    </source>
</evidence>